<dbReference type="PRINTS" id="PR01434">
    <property type="entry name" value="NADHDHGNASE5"/>
</dbReference>
<dbReference type="GO" id="GO:0005886">
    <property type="term" value="C:plasma membrane"/>
    <property type="evidence" value="ECO:0007669"/>
    <property type="project" value="UniProtKB-SubCell"/>
</dbReference>
<evidence type="ECO:0000313" key="12">
    <source>
        <dbReference type="Proteomes" id="UP000036367"/>
    </source>
</evidence>
<organism evidence="11 12">
    <name type="scientific">Rhodopirellula islandica</name>
    <dbReference type="NCBI Taxonomy" id="595434"/>
    <lineage>
        <taxon>Bacteria</taxon>
        <taxon>Pseudomonadati</taxon>
        <taxon>Planctomycetota</taxon>
        <taxon>Planctomycetia</taxon>
        <taxon>Pirellulales</taxon>
        <taxon>Pirellulaceae</taxon>
        <taxon>Rhodopirellula</taxon>
    </lineage>
</organism>
<evidence type="ECO:0000256" key="2">
    <source>
        <dbReference type="ARBA" id="ARBA00022448"/>
    </source>
</evidence>
<dbReference type="GO" id="GO:0015990">
    <property type="term" value="P:electron transport coupled proton transport"/>
    <property type="evidence" value="ECO:0007669"/>
    <property type="project" value="TreeGrafter"/>
</dbReference>
<evidence type="ECO:0000259" key="9">
    <source>
        <dbReference type="Pfam" id="PF00361"/>
    </source>
</evidence>
<dbReference type="GO" id="GO:0042773">
    <property type="term" value="P:ATP synthesis coupled electron transport"/>
    <property type="evidence" value="ECO:0007669"/>
    <property type="project" value="InterPro"/>
</dbReference>
<keyword evidence="5 7" id="KW-1133">Transmembrane helix</keyword>
<dbReference type="GO" id="GO:0003954">
    <property type="term" value="F:NADH dehydrogenase activity"/>
    <property type="evidence" value="ECO:0007669"/>
    <property type="project" value="TreeGrafter"/>
</dbReference>
<sequence length="527" mass="57232">MPDWLKLLPVILPTFLLFAALVPNVLGRRTGFRWRQGITFIVATQCLVCVATLLVHLIMRVPRPIAETEILGVFHPTNWVLYDGLSGLMLVLVSFIGWATCQYSIQYLDGEFNQTRYFRFSAVAIGAVSWMIASGNLIGFAFAWVAMNLGLHSLLLLKPEQPGASRAAWTKFAINRIGDLALFAAFGLLSLEFDSLVLADIFDSAKKMQLDAGSPPQILVAACFLLFVAAASQSVQFPFHSWLPETLGSPTPVSALMHAGIVNAGGYLVIRFANVFGLSPLSMNTMAMVGLITTLVAVIVLMTQTSVKKSLAHSTIAQMGFMMLQCGLGAFVPATIHLVAHSLYKSNAFLRSGSVISDQKAIAGASQWNRALTWYETGFAFTVSCSLFAVTWMLFGLSPIEKPGGWILGSVLCLALTHWIADAMRSGSRRLVLQSMATAALICFLYVTGFLAADALISTSLPSSASLLNSRVVGTLVVLGFVGLYFLQTRFASATQLPWVHAMQVHATNGFYIEHGIRRVFRLLATS</sequence>
<dbReference type="Pfam" id="PF00361">
    <property type="entry name" value="Proton_antipo_M"/>
    <property type="match status" value="1"/>
</dbReference>
<feature type="transmembrane region" description="Helical" evidence="7">
    <location>
        <begin position="433"/>
        <end position="453"/>
    </location>
</feature>
<dbReference type="OrthoDB" id="9807568at2"/>
<comment type="subunit">
    <text evidence="7">Forms a complex with DabA.</text>
</comment>
<gene>
    <name evidence="7" type="primary">dabB</name>
    <name evidence="11" type="ORF">RISK_003084</name>
</gene>
<feature type="transmembrane region" description="Helical" evidence="7">
    <location>
        <begin position="79"/>
        <end position="101"/>
    </location>
</feature>
<dbReference type="STRING" id="595434.RISK_003084"/>
<dbReference type="RefSeq" id="WP_047814640.1">
    <property type="nucleotide sequence ID" value="NZ_LECT01000025.1"/>
</dbReference>
<proteinExistence type="inferred from homology"/>
<feature type="transmembrane region" description="Helical" evidence="7">
    <location>
        <begin position="378"/>
        <end position="397"/>
    </location>
</feature>
<feature type="transmembrane region" description="Helical" evidence="7">
    <location>
        <begin position="285"/>
        <end position="302"/>
    </location>
</feature>
<dbReference type="PANTHER" id="PTHR42829">
    <property type="entry name" value="NADH-UBIQUINONE OXIDOREDUCTASE CHAIN 5"/>
    <property type="match status" value="1"/>
</dbReference>
<keyword evidence="12" id="KW-1185">Reference proteome</keyword>
<feature type="transmembrane region" description="Helical" evidence="7">
    <location>
        <begin position="403"/>
        <end position="421"/>
    </location>
</feature>
<feature type="transmembrane region" description="Helical" evidence="7">
    <location>
        <begin position="38"/>
        <end position="59"/>
    </location>
</feature>
<dbReference type="InterPro" id="IPR001750">
    <property type="entry name" value="ND/Mrp_TM"/>
</dbReference>
<dbReference type="GO" id="GO:0012505">
    <property type="term" value="C:endomembrane system"/>
    <property type="evidence" value="ECO:0007669"/>
    <property type="project" value="UniProtKB-SubCell"/>
</dbReference>
<feature type="transmembrane region" description="Helical" evidence="7">
    <location>
        <begin position="322"/>
        <end position="344"/>
    </location>
</feature>
<reference evidence="11" key="1">
    <citation type="submission" date="2015-05" db="EMBL/GenBank/DDBJ databases">
        <title>Permanent draft genome of Rhodopirellula islandicus K833.</title>
        <authorList>
            <person name="Kizina J."/>
            <person name="Richter M."/>
            <person name="Glockner F.O."/>
            <person name="Harder J."/>
        </authorList>
    </citation>
    <scope>NUCLEOTIDE SEQUENCE [LARGE SCALE GENOMIC DNA]</scope>
    <source>
        <strain evidence="11">K833</strain>
    </source>
</reference>
<evidence type="ECO:0000256" key="7">
    <source>
        <dbReference type="HAMAP-Rule" id="MF_00862"/>
    </source>
</evidence>
<comment type="subcellular location">
    <subcellularLocation>
        <location evidence="7">Cell membrane</location>
        <topology evidence="7">Multi-pass membrane protein</topology>
    </subcellularLocation>
    <subcellularLocation>
        <location evidence="1">Endomembrane system</location>
        <topology evidence="1">Multi-pass membrane protein</topology>
    </subcellularLocation>
    <subcellularLocation>
        <location evidence="8">Membrane</location>
        <topology evidence="8">Multi-pass membrane protein</topology>
    </subcellularLocation>
</comment>
<keyword evidence="6 7" id="KW-0472">Membrane</keyword>
<dbReference type="InterPro" id="IPR001516">
    <property type="entry name" value="Proton_antipo_N"/>
</dbReference>
<comment type="similarity">
    <text evidence="7">Belongs to the inorganic carbon transporter (TC 9.A.2) DabB family.</text>
</comment>
<feature type="transmembrane region" description="Helical" evidence="7">
    <location>
        <begin position="6"/>
        <end position="26"/>
    </location>
</feature>
<dbReference type="AlphaFoldDB" id="A0A0J1BE57"/>
<dbReference type="InterPro" id="IPR046396">
    <property type="entry name" value="Transporter_DabB"/>
</dbReference>
<evidence type="ECO:0000259" key="10">
    <source>
        <dbReference type="Pfam" id="PF00662"/>
    </source>
</evidence>
<evidence type="ECO:0000256" key="5">
    <source>
        <dbReference type="ARBA" id="ARBA00022989"/>
    </source>
</evidence>
<evidence type="ECO:0000256" key="1">
    <source>
        <dbReference type="ARBA" id="ARBA00004127"/>
    </source>
</evidence>
<keyword evidence="4 7" id="KW-0812">Transmembrane</keyword>
<evidence type="ECO:0000256" key="4">
    <source>
        <dbReference type="ARBA" id="ARBA00022692"/>
    </source>
</evidence>
<dbReference type="PANTHER" id="PTHR42829:SF1">
    <property type="entry name" value="INORGANIC CARBON TRANSPORTER SUBUNIT DABB-RELATED"/>
    <property type="match status" value="1"/>
</dbReference>
<keyword evidence="3 7" id="KW-1003">Cell membrane</keyword>
<dbReference type="InterPro" id="IPR003945">
    <property type="entry name" value="NU5C-like"/>
</dbReference>
<evidence type="ECO:0000256" key="8">
    <source>
        <dbReference type="RuleBase" id="RU000320"/>
    </source>
</evidence>
<protein>
    <recommendedName>
        <fullName evidence="7">Probable inorganic carbon transporter subunit DabB</fullName>
    </recommendedName>
</protein>
<comment type="function">
    <text evidence="7">Part of an energy-coupled inorganic carbon pump.</text>
</comment>
<feature type="transmembrane region" description="Helical" evidence="7">
    <location>
        <begin position="180"/>
        <end position="198"/>
    </location>
</feature>
<feature type="transmembrane region" description="Helical" evidence="7">
    <location>
        <begin position="122"/>
        <end position="147"/>
    </location>
</feature>
<evidence type="ECO:0000256" key="3">
    <source>
        <dbReference type="ARBA" id="ARBA00022475"/>
    </source>
</evidence>
<evidence type="ECO:0000256" key="6">
    <source>
        <dbReference type="ARBA" id="ARBA00023136"/>
    </source>
</evidence>
<name>A0A0J1BE57_RHOIS</name>
<dbReference type="Proteomes" id="UP000036367">
    <property type="component" value="Unassembled WGS sequence"/>
</dbReference>
<feature type="transmembrane region" description="Helical" evidence="7">
    <location>
        <begin position="465"/>
        <end position="487"/>
    </location>
</feature>
<dbReference type="HAMAP" id="MF_00862">
    <property type="entry name" value="DabB"/>
    <property type="match status" value="1"/>
</dbReference>
<accession>A0A0J1BE57</accession>
<dbReference type="Pfam" id="PF00662">
    <property type="entry name" value="Proton_antipo_N"/>
    <property type="match status" value="1"/>
</dbReference>
<comment type="caution">
    <text evidence="11">The sequence shown here is derived from an EMBL/GenBank/DDBJ whole genome shotgun (WGS) entry which is preliminary data.</text>
</comment>
<dbReference type="EMBL" id="LECT01000025">
    <property type="protein sequence ID" value="KLU04816.1"/>
    <property type="molecule type" value="Genomic_DNA"/>
</dbReference>
<feature type="transmembrane region" description="Helical" evidence="7">
    <location>
        <begin position="218"/>
        <end position="235"/>
    </location>
</feature>
<feature type="domain" description="NADH:quinone oxidoreductase/Mrp antiporter transmembrane" evidence="9">
    <location>
        <begin position="134"/>
        <end position="364"/>
    </location>
</feature>
<dbReference type="GO" id="GO:0008137">
    <property type="term" value="F:NADH dehydrogenase (ubiquinone) activity"/>
    <property type="evidence" value="ECO:0007669"/>
    <property type="project" value="InterPro"/>
</dbReference>
<evidence type="ECO:0000313" key="11">
    <source>
        <dbReference type="EMBL" id="KLU04816.1"/>
    </source>
</evidence>
<feature type="transmembrane region" description="Helical" evidence="7">
    <location>
        <begin position="255"/>
        <end position="273"/>
    </location>
</feature>
<feature type="domain" description="NADH-Ubiquinone oxidoreductase (complex I) chain 5 N-terminal" evidence="10">
    <location>
        <begin position="80"/>
        <end position="118"/>
    </location>
</feature>
<keyword evidence="2 7" id="KW-0813">Transport</keyword>
<dbReference type="PATRIC" id="fig|595434.4.peg.2940"/>